<evidence type="ECO:0000256" key="5">
    <source>
        <dbReference type="ARBA" id="ARBA00022737"/>
    </source>
</evidence>
<reference evidence="13" key="1">
    <citation type="submission" date="2021-03" db="EMBL/GenBank/DDBJ databases">
        <title>Revisited historic fungal species revealed as producer of novel bioactive compounds through whole genome sequencing and comparative genomics.</title>
        <authorList>
            <person name="Vignolle G.A."/>
            <person name="Hochenegger N."/>
            <person name="Mach R.L."/>
            <person name="Mach-Aigner A.R."/>
            <person name="Javad Rahimi M."/>
            <person name="Salim K.A."/>
            <person name="Chan C.M."/>
            <person name="Lim L.B.L."/>
            <person name="Cai F."/>
            <person name="Druzhinina I.S."/>
            <person name="U'Ren J.M."/>
            <person name="Derntl C."/>
        </authorList>
    </citation>
    <scope>NUCLEOTIDE SEQUENCE</scope>
    <source>
        <strain evidence="13">TUCIM 5799</strain>
    </source>
</reference>
<feature type="compositionally biased region" description="Basic and acidic residues" evidence="11">
    <location>
        <begin position="324"/>
        <end position="341"/>
    </location>
</feature>
<evidence type="ECO:0000256" key="6">
    <source>
        <dbReference type="ARBA" id="ARBA00022847"/>
    </source>
</evidence>
<dbReference type="InterPro" id="IPR006603">
    <property type="entry name" value="PQ-loop_rpt"/>
</dbReference>
<comment type="subcellular location">
    <subcellularLocation>
        <location evidence="1">Lysosome membrane</location>
        <topology evidence="1">Multi-pass membrane protein</topology>
    </subcellularLocation>
</comment>
<comment type="similarity">
    <text evidence="2">Belongs to the cystinosin family.</text>
</comment>
<evidence type="ECO:0000256" key="9">
    <source>
        <dbReference type="ARBA" id="ARBA00023228"/>
    </source>
</evidence>
<keyword evidence="5" id="KW-0677">Repeat</keyword>
<evidence type="ECO:0000256" key="1">
    <source>
        <dbReference type="ARBA" id="ARBA00004155"/>
    </source>
</evidence>
<dbReference type="GO" id="GO:0000324">
    <property type="term" value="C:fungal-type vacuole"/>
    <property type="evidence" value="ECO:0007669"/>
    <property type="project" value="TreeGrafter"/>
</dbReference>
<evidence type="ECO:0000256" key="7">
    <source>
        <dbReference type="ARBA" id="ARBA00022989"/>
    </source>
</evidence>
<dbReference type="AlphaFoldDB" id="A0A9P9WBQ8"/>
<evidence type="ECO:0000256" key="12">
    <source>
        <dbReference type="SAM" id="Phobius"/>
    </source>
</evidence>
<keyword evidence="3" id="KW-0813">Transport</keyword>
<dbReference type="InterPro" id="IPR005282">
    <property type="entry name" value="LC_transporter"/>
</dbReference>
<evidence type="ECO:0000256" key="4">
    <source>
        <dbReference type="ARBA" id="ARBA00022692"/>
    </source>
</evidence>
<dbReference type="Gene3D" id="1.20.1280.290">
    <property type="match status" value="2"/>
</dbReference>
<dbReference type="EMBL" id="JAFIMR010000046">
    <property type="protein sequence ID" value="KAI1856157.1"/>
    <property type="molecule type" value="Genomic_DNA"/>
</dbReference>
<keyword evidence="6" id="KW-0769">Symport</keyword>
<evidence type="ECO:0000256" key="8">
    <source>
        <dbReference type="ARBA" id="ARBA00023136"/>
    </source>
</evidence>
<name>A0A9P9WBQ8_9PEZI</name>
<keyword evidence="7 12" id="KW-1133">Transmembrane helix</keyword>
<keyword evidence="14" id="KW-1185">Reference proteome</keyword>
<dbReference type="Proteomes" id="UP000829685">
    <property type="component" value="Unassembled WGS sequence"/>
</dbReference>
<organism evidence="13 14">
    <name type="scientific">Neoarthrinium moseri</name>
    <dbReference type="NCBI Taxonomy" id="1658444"/>
    <lineage>
        <taxon>Eukaryota</taxon>
        <taxon>Fungi</taxon>
        <taxon>Dikarya</taxon>
        <taxon>Ascomycota</taxon>
        <taxon>Pezizomycotina</taxon>
        <taxon>Sordariomycetes</taxon>
        <taxon>Xylariomycetidae</taxon>
        <taxon>Amphisphaeriales</taxon>
        <taxon>Apiosporaceae</taxon>
        <taxon>Neoarthrinium</taxon>
    </lineage>
</organism>
<comment type="caution">
    <text evidence="13">The sequence shown here is derived from an EMBL/GenBank/DDBJ whole genome shotgun (WGS) entry which is preliminary data.</text>
</comment>
<evidence type="ECO:0000256" key="2">
    <source>
        <dbReference type="ARBA" id="ARBA00006855"/>
    </source>
</evidence>
<gene>
    <name evidence="13" type="ORF">JX265_011872</name>
</gene>
<dbReference type="PANTHER" id="PTHR13131:SF5">
    <property type="entry name" value="CYSTINOSIN"/>
    <property type="match status" value="1"/>
</dbReference>
<evidence type="ECO:0008006" key="15">
    <source>
        <dbReference type="Google" id="ProtNLM"/>
    </source>
</evidence>
<dbReference type="SMART" id="SM00679">
    <property type="entry name" value="CTNS"/>
    <property type="match status" value="2"/>
</dbReference>
<feature type="transmembrane region" description="Helical" evidence="12">
    <location>
        <begin position="63"/>
        <end position="85"/>
    </location>
</feature>
<evidence type="ECO:0000313" key="14">
    <source>
        <dbReference type="Proteomes" id="UP000829685"/>
    </source>
</evidence>
<evidence type="ECO:0000313" key="13">
    <source>
        <dbReference type="EMBL" id="KAI1856157.1"/>
    </source>
</evidence>
<evidence type="ECO:0000256" key="10">
    <source>
        <dbReference type="ARBA" id="ARBA00048473"/>
    </source>
</evidence>
<dbReference type="GO" id="GO:0015184">
    <property type="term" value="F:L-cystine transmembrane transporter activity"/>
    <property type="evidence" value="ECO:0007669"/>
    <property type="project" value="TreeGrafter"/>
</dbReference>
<dbReference type="GO" id="GO:0005774">
    <property type="term" value="C:vacuolar membrane"/>
    <property type="evidence" value="ECO:0007669"/>
    <property type="project" value="TreeGrafter"/>
</dbReference>
<dbReference type="FunFam" id="1.20.1280.290:FF:000016">
    <property type="entry name" value="Cystinosin homolog"/>
    <property type="match status" value="1"/>
</dbReference>
<keyword evidence="4 12" id="KW-0812">Transmembrane</keyword>
<keyword evidence="9" id="KW-0458">Lysosome</keyword>
<feature type="transmembrane region" description="Helical" evidence="12">
    <location>
        <begin position="185"/>
        <end position="205"/>
    </location>
</feature>
<evidence type="ECO:0000256" key="3">
    <source>
        <dbReference type="ARBA" id="ARBA00022448"/>
    </source>
</evidence>
<evidence type="ECO:0000256" key="11">
    <source>
        <dbReference type="SAM" id="MobiDB-lite"/>
    </source>
</evidence>
<comment type="catalytic activity">
    <reaction evidence="10">
        <text>L-cystine(out) + H(+)(out) = L-cystine(in) + H(+)(in)</text>
        <dbReference type="Rhea" id="RHEA:66172"/>
        <dbReference type="ChEBI" id="CHEBI:15378"/>
        <dbReference type="ChEBI" id="CHEBI:35491"/>
    </reaction>
    <physiologicalReaction direction="left-to-right" evidence="10">
        <dbReference type="Rhea" id="RHEA:66173"/>
    </physiologicalReaction>
</comment>
<proteinExistence type="inferred from homology"/>
<dbReference type="GO" id="GO:0015293">
    <property type="term" value="F:symporter activity"/>
    <property type="evidence" value="ECO:0007669"/>
    <property type="project" value="UniProtKB-KW"/>
</dbReference>
<keyword evidence="8 12" id="KW-0472">Membrane</keyword>
<feature type="transmembrane region" description="Helical" evidence="12">
    <location>
        <begin position="106"/>
        <end position="124"/>
    </location>
</feature>
<feature type="transmembrane region" description="Helical" evidence="12">
    <location>
        <begin position="217"/>
        <end position="239"/>
    </location>
</feature>
<protein>
    <recommendedName>
        <fullName evidence="15">Cystinosin</fullName>
    </recommendedName>
</protein>
<dbReference type="PANTHER" id="PTHR13131">
    <property type="entry name" value="CYSTINOSIN"/>
    <property type="match status" value="1"/>
</dbReference>
<accession>A0A9P9WBQ8</accession>
<feature type="transmembrane region" description="Helical" evidence="12">
    <location>
        <begin position="144"/>
        <end position="164"/>
    </location>
</feature>
<feature type="region of interest" description="Disordered" evidence="11">
    <location>
        <begin position="322"/>
        <end position="341"/>
    </location>
</feature>
<dbReference type="Pfam" id="PF04193">
    <property type="entry name" value="PQ-loop"/>
    <property type="match status" value="2"/>
</dbReference>
<sequence length="341" mass="37877">MKTFRPLYDCLSTCYPDSVLAPPDPATLPPKFVRLARRRPRSPFLAPSRSQRPPKQPRDGSMYFLQVLSALFGWVYTICWSASFYSQPLLSYRRKSTSGTTVDFPLINTFGFCAYLVSNAAFYWSPLIRSQYALRHGAGHEPTVAFNDIVFALHAVVVCAITTSQYLVPGAWGFERAPGTRPSRLILGVATGSTLAVAVIIFVVAGTDPAADARTSWAWLDVVYTVSYVKLFVTLIKYAPQLYYNARNQSTKGWSIWQILLDFAGGILSIAQQGIDSYLQGDWSGITGNPVKFALGNVSMLYDLCFMTQHYVLYRGNDGAPAKSGEREALLERGEGDRRLD</sequence>